<dbReference type="AlphaFoldDB" id="A0A2P1P8M8"/>
<dbReference type="InterPro" id="IPR002616">
    <property type="entry name" value="tRNA_ribo_trans-like"/>
</dbReference>
<comment type="subunit">
    <text evidence="7">Homodimer. Within each dimer, one monomer is responsible for RNA recognition and catalysis, while the other monomer binds to the replacement base PreQ1.</text>
</comment>
<dbReference type="UniPathway" id="UPA00392"/>
<dbReference type="GO" id="GO:0008616">
    <property type="term" value="P:tRNA queuosine(34) biosynthetic process"/>
    <property type="evidence" value="ECO:0007669"/>
    <property type="project" value="UniProtKB-UniRule"/>
</dbReference>
<evidence type="ECO:0000256" key="1">
    <source>
        <dbReference type="ARBA" id="ARBA00004691"/>
    </source>
</evidence>
<comment type="similarity">
    <text evidence="7">Belongs to the queuine tRNA-ribosyltransferase family.</text>
</comment>
<feature type="active site" description="Proton acceptor" evidence="7">
    <location>
        <position position="90"/>
    </location>
</feature>
<comment type="pathway">
    <text evidence="1 7">tRNA modification; tRNA-queuosine biosynthesis.</text>
</comment>
<evidence type="ECO:0000259" key="8">
    <source>
        <dbReference type="Pfam" id="PF01702"/>
    </source>
</evidence>
<evidence type="ECO:0000256" key="5">
    <source>
        <dbReference type="ARBA" id="ARBA00022785"/>
    </source>
</evidence>
<dbReference type="InterPro" id="IPR036511">
    <property type="entry name" value="TGT-like_sf"/>
</dbReference>
<feature type="region of interest" description="RNA binding" evidence="7">
    <location>
        <begin position="245"/>
        <end position="251"/>
    </location>
</feature>
<keyword evidence="2 7" id="KW-0328">Glycosyltransferase</keyword>
<dbReference type="EMBL" id="CP027845">
    <property type="protein sequence ID" value="AVP87606.1"/>
    <property type="molecule type" value="Genomic_DNA"/>
</dbReference>
<evidence type="ECO:0000256" key="7">
    <source>
        <dbReference type="HAMAP-Rule" id="MF_00168"/>
    </source>
</evidence>
<dbReference type="InterPro" id="IPR050076">
    <property type="entry name" value="ArchSynthase1/Queuine_TRR"/>
</dbReference>
<dbReference type="OrthoDB" id="9805417at2"/>
<dbReference type="NCBIfam" id="TIGR00449">
    <property type="entry name" value="tgt_general"/>
    <property type="match status" value="1"/>
</dbReference>
<evidence type="ECO:0000256" key="6">
    <source>
        <dbReference type="ARBA" id="ARBA00050112"/>
    </source>
</evidence>
<sequence>MFNFQVLKTHNKSRRGVITTAHGKIQTPAFMPVGTYGSVKAMLPEQVDETGADIILSNTYHLMLRPGEELIAKMGGLHKFMNWDKPILTDSGGFQVMSLANLRKVEEQGVAFRSPFDGSSYFLTPEKATYIQYLLGSTITMAFDECLEFPASYERSNESMELSMRWAERSRNSFIKRAGYGQFGIMQGGVYDDLRQISAKQLVDMDFEGYAIGGLAVGEGQEIMFKTLDTATSYLPDHKPKYLMGVGKPDDIIGAVARGVDMFDCVLPTRSGRNGQAFTKQGAINIRNAKYKEDPAPIEEDCACYTCKNFSKSYIHHLVRVKEITGSILMTWHNLHYFQDLMHRIRTYIEKGKDFDFTA</sequence>
<evidence type="ECO:0000256" key="3">
    <source>
        <dbReference type="ARBA" id="ARBA00022679"/>
    </source>
</evidence>
<keyword evidence="3 7" id="KW-0808">Transferase</keyword>
<dbReference type="GO" id="GO:0008479">
    <property type="term" value="F:tRNA-guanosine(34) queuine transglycosylase activity"/>
    <property type="evidence" value="ECO:0007669"/>
    <property type="project" value="UniProtKB-UniRule"/>
</dbReference>
<comment type="catalytic activity">
    <reaction evidence="6 7">
        <text>7-aminomethyl-7-carbaguanine + guanosine(34) in tRNA = 7-aminomethyl-7-carbaguanosine(34) in tRNA + guanine</text>
        <dbReference type="Rhea" id="RHEA:24104"/>
        <dbReference type="Rhea" id="RHEA-COMP:10341"/>
        <dbReference type="Rhea" id="RHEA-COMP:10342"/>
        <dbReference type="ChEBI" id="CHEBI:16235"/>
        <dbReference type="ChEBI" id="CHEBI:58703"/>
        <dbReference type="ChEBI" id="CHEBI:74269"/>
        <dbReference type="ChEBI" id="CHEBI:82833"/>
        <dbReference type="EC" id="2.4.2.29"/>
    </reaction>
</comment>
<dbReference type="PANTHER" id="PTHR46499">
    <property type="entry name" value="QUEUINE TRNA-RIBOSYLTRANSFERASE"/>
    <property type="match status" value="1"/>
</dbReference>
<dbReference type="InterPro" id="IPR004803">
    <property type="entry name" value="TGT"/>
</dbReference>
<feature type="region of interest" description="RNA binding; important for wobble base 34 recognition" evidence="7">
    <location>
        <begin position="269"/>
        <end position="273"/>
    </location>
</feature>
<gene>
    <name evidence="7" type="primary">tgt</name>
    <name evidence="9" type="ORF">phytr_6650</name>
</gene>
<evidence type="ECO:0000313" key="9">
    <source>
        <dbReference type="EMBL" id="AVP87606.1"/>
    </source>
</evidence>
<feature type="domain" description="tRNA-guanine(15) transglycosylase-like" evidence="8">
    <location>
        <begin position="12"/>
        <end position="353"/>
    </location>
</feature>
<dbReference type="KEGG" id="ptc:phytr_6650"/>
<comment type="cofactor">
    <cofactor evidence="7">
        <name>Zn(2+)</name>
        <dbReference type="ChEBI" id="CHEBI:29105"/>
    </cofactor>
    <text evidence="7">Binds 1 zinc ion per subunit.</text>
</comment>
<dbReference type="HAMAP" id="MF_00168">
    <property type="entry name" value="Q_tRNA_Tgt"/>
    <property type="match status" value="1"/>
</dbReference>
<dbReference type="Proteomes" id="UP000241762">
    <property type="component" value="Chromosome"/>
</dbReference>
<evidence type="ECO:0000313" key="10">
    <source>
        <dbReference type="Proteomes" id="UP000241762"/>
    </source>
</evidence>
<proteinExistence type="inferred from homology"/>
<keyword evidence="4 7" id="KW-0819">tRNA processing</keyword>
<evidence type="ECO:0000256" key="2">
    <source>
        <dbReference type="ARBA" id="ARBA00022676"/>
    </source>
</evidence>
<dbReference type="FunFam" id="3.20.20.105:FF:000001">
    <property type="entry name" value="Queuine tRNA-ribosyltransferase"/>
    <property type="match status" value="1"/>
</dbReference>
<dbReference type="GO" id="GO:0005737">
    <property type="term" value="C:cytoplasm"/>
    <property type="evidence" value="ECO:0007669"/>
    <property type="project" value="TreeGrafter"/>
</dbReference>
<feature type="binding site" evidence="7">
    <location>
        <position position="304"/>
    </location>
    <ligand>
        <name>Zn(2+)</name>
        <dbReference type="ChEBI" id="CHEBI:29105"/>
    </ligand>
</feature>
<dbReference type="Gene3D" id="3.20.20.105">
    <property type="entry name" value="Queuine tRNA-ribosyltransferase-like"/>
    <property type="match status" value="1"/>
</dbReference>
<dbReference type="GO" id="GO:0046872">
    <property type="term" value="F:metal ion binding"/>
    <property type="evidence" value="ECO:0007669"/>
    <property type="project" value="UniProtKB-KW"/>
</dbReference>
<feature type="binding site" evidence="7">
    <location>
        <position position="214"/>
    </location>
    <ligand>
        <name>substrate</name>
    </ligand>
</feature>
<comment type="function">
    <text evidence="7">Catalyzes the base-exchange of a guanine (G) residue with the queuine precursor 7-aminomethyl-7-deazaguanine (PreQ1) at position 34 (anticodon wobble position) in tRNAs with GU(N) anticodons (tRNA-Asp, -Asn, -His and -Tyr). Catalysis occurs through a double-displacement mechanism. The nucleophile active site attacks the C1' of nucleotide 34 to detach the guanine base from the RNA, forming a covalent enzyme-RNA intermediate. The proton acceptor active site deprotonates the incoming PreQ1, allowing a nucleophilic attack on the C1' of the ribose to form the product. After dissociation, two additional enzymatic reactions on the tRNA convert PreQ1 to queuine (Q), resulting in the hypermodified nucleoside queuosine (7-(((4,5-cis-dihydroxy-2-cyclopenten-1-yl)amino)methyl)-7-deazaguanosine).</text>
</comment>
<keyword evidence="7" id="KW-0479">Metal-binding</keyword>
<feature type="active site" description="Nucleophile" evidence="7">
    <location>
        <position position="264"/>
    </location>
</feature>
<feature type="binding site" evidence="7">
    <location>
        <position position="302"/>
    </location>
    <ligand>
        <name>Zn(2+)</name>
        <dbReference type="ChEBI" id="CHEBI:29105"/>
    </ligand>
</feature>
<dbReference type="PANTHER" id="PTHR46499:SF1">
    <property type="entry name" value="QUEUINE TRNA-RIBOSYLTRANSFERASE"/>
    <property type="match status" value="1"/>
</dbReference>
<dbReference type="SUPFAM" id="SSF51713">
    <property type="entry name" value="tRNA-guanine transglycosylase"/>
    <property type="match status" value="1"/>
</dbReference>
<feature type="binding site" evidence="7">
    <location>
        <position position="187"/>
    </location>
    <ligand>
        <name>substrate</name>
    </ligand>
</feature>
<feature type="binding site" evidence="7">
    <location>
        <position position="333"/>
    </location>
    <ligand>
        <name>Zn(2+)</name>
        <dbReference type="ChEBI" id="CHEBI:29105"/>
    </ligand>
</feature>
<name>A0A2P1P8M8_9RICK</name>
<organism evidence="9 10">
    <name type="scientific">Candidatus Phycorickettsia trachydisci</name>
    <dbReference type="NCBI Taxonomy" id="2115978"/>
    <lineage>
        <taxon>Bacteria</taxon>
        <taxon>Pseudomonadati</taxon>
        <taxon>Pseudomonadota</taxon>
        <taxon>Alphaproteobacteria</taxon>
        <taxon>Rickettsiales</taxon>
        <taxon>Rickettsiaceae</taxon>
        <taxon>Candidatus Phycorickettsia</taxon>
    </lineage>
</organism>
<reference evidence="9 10" key="1">
    <citation type="submission" date="2018-03" db="EMBL/GenBank/DDBJ databases">
        <title>A gene transfer event suggests a long-term partnership between eustigmatophyte algae and a novel lineage of endosymbiotic bacteria.</title>
        <authorList>
            <person name="Yurchenko T."/>
            <person name="Sevcikova T."/>
            <person name="Pribyl P."/>
            <person name="El Karkouri K."/>
            <person name="Klimes V."/>
            <person name="Amaral R."/>
            <person name="Zbrankova V."/>
            <person name="Kim E."/>
            <person name="Raoult D."/>
            <person name="Santos L.M.A."/>
            <person name="Elias M."/>
        </authorList>
    </citation>
    <scope>NUCLEOTIDE SEQUENCE [LARGE SCALE GENOMIC DNA]</scope>
    <source>
        <strain evidence="9">CCALA 838</strain>
    </source>
</reference>
<dbReference type="EC" id="2.4.2.29" evidence="7"/>
<keyword evidence="10" id="KW-1185">Reference proteome</keyword>
<evidence type="ECO:0000256" key="4">
    <source>
        <dbReference type="ARBA" id="ARBA00022694"/>
    </source>
</evidence>
<protein>
    <recommendedName>
        <fullName evidence="7">Queuine tRNA-ribosyltransferase</fullName>
        <ecNumber evidence="7">2.4.2.29</ecNumber>
    </recommendedName>
    <alternativeName>
        <fullName evidence="7">Guanine insertion enzyme</fullName>
    </alternativeName>
    <alternativeName>
        <fullName evidence="7">tRNA-guanine transglycosylase</fullName>
    </alternativeName>
</protein>
<keyword evidence="5 7" id="KW-0671">Queuosine biosynthesis</keyword>
<dbReference type="NCBIfam" id="TIGR00430">
    <property type="entry name" value="Q_tRNA_tgt"/>
    <property type="match status" value="1"/>
</dbReference>
<feature type="binding site" evidence="7">
    <location>
        <position position="144"/>
    </location>
    <ligand>
        <name>substrate</name>
    </ligand>
</feature>
<accession>A0A2P1P8M8</accession>
<feature type="binding site" evidence="7">
    <location>
        <begin position="90"/>
        <end position="94"/>
    </location>
    <ligand>
        <name>substrate</name>
    </ligand>
</feature>
<keyword evidence="7" id="KW-0862">Zinc</keyword>
<feature type="binding site" evidence="7">
    <location>
        <position position="307"/>
    </location>
    <ligand>
        <name>Zn(2+)</name>
        <dbReference type="ChEBI" id="CHEBI:29105"/>
    </ligand>
</feature>
<dbReference type="RefSeq" id="WP_106874462.1">
    <property type="nucleotide sequence ID" value="NZ_CP027845.1"/>
</dbReference>
<dbReference type="Pfam" id="PF01702">
    <property type="entry name" value="TGT"/>
    <property type="match status" value="1"/>
</dbReference>